<evidence type="ECO:0000313" key="2">
    <source>
        <dbReference type="RefSeq" id="XP_073782667.1"/>
    </source>
</evidence>
<protein>
    <submittedName>
        <fullName evidence="2">Uncharacterized protein</fullName>
    </submittedName>
</protein>
<keyword evidence="1" id="KW-1185">Reference proteome</keyword>
<sequence>MRHQLLSKVQQMFQKGDGKTLPTEVDSAQRQREASMEALELELEAMESQICDLEMKRTQLWEQRALICVPRAAACSSEAQHTKDAVRLRVIHSGTHLPYPPGCSCVRCIPSLWAESLLLLCLRSPRKNRFARLPETGRDVAIIGDSIVRHVCAVFTTGDNVCTHCFAGARVDNVSAMVTAILSAGESIGAVVLHVGTNDTGLQQTESF</sequence>
<organism evidence="1 2">
    <name type="scientific">Danio rerio</name>
    <name type="common">Zebrafish</name>
    <name type="synonym">Brachydanio rerio</name>
    <dbReference type="NCBI Taxonomy" id="7955"/>
    <lineage>
        <taxon>Eukaryota</taxon>
        <taxon>Metazoa</taxon>
        <taxon>Chordata</taxon>
        <taxon>Craniata</taxon>
        <taxon>Vertebrata</taxon>
        <taxon>Euteleostomi</taxon>
        <taxon>Actinopterygii</taxon>
        <taxon>Neopterygii</taxon>
        <taxon>Teleostei</taxon>
        <taxon>Ostariophysi</taxon>
        <taxon>Cypriniformes</taxon>
        <taxon>Danionidae</taxon>
        <taxon>Danioninae</taxon>
        <taxon>Danio</taxon>
    </lineage>
</organism>
<proteinExistence type="predicted"/>
<evidence type="ECO:0000313" key="1">
    <source>
        <dbReference type="Proteomes" id="UP000000437"/>
    </source>
</evidence>
<accession>A0AC58HKY6</accession>
<gene>
    <name evidence="2" type="primary">LOC137487961</name>
</gene>
<name>A0AC58HKY6_DANRE</name>
<dbReference type="Proteomes" id="UP000000437">
    <property type="component" value="Chromosome 16"/>
</dbReference>
<dbReference type="RefSeq" id="XP_073782667.1">
    <property type="nucleotide sequence ID" value="XM_073926566.1"/>
</dbReference>
<reference evidence="2" key="1">
    <citation type="submission" date="2025-08" db="UniProtKB">
        <authorList>
            <consortium name="RefSeq"/>
        </authorList>
    </citation>
    <scope>IDENTIFICATION</scope>
    <source>
        <strain evidence="2">Tuebingen</strain>
        <tissue evidence="2">Fibroblasts and whole tissue</tissue>
    </source>
</reference>